<keyword evidence="2" id="KW-0732">Signal</keyword>
<name>S2LBW7_LITA3</name>
<keyword evidence="4" id="KW-1185">Reference proteome</keyword>
<evidence type="ECO:0000313" key="3">
    <source>
        <dbReference type="EMBL" id="EPC02236.1"/>
    </source>
</evidence>
<feature type="signal peptide" evidence="2">
    <location>
        <begin position="1"/>
        <end position="28"/>
    </location>
</feature>
<feature type="compositionally biased region" description="Acidic residues" evidence="1">
    <location>
        <begin position="94"/>
        <end position="105"/>
    </location>
</feature>
<evidence type="ECO:0000313" key="4">
    <source>
        <dbReference type="Proteomes" id="UP000014463"/>
    </source>
</evidence>
<dbReference type="RefSeq" id="WP_016416907.1">
    <property type="nucleotide sequence ID" value="NZ_AUAB01000045.1"/>
</dbReference>
<dbReference type="PATRIC" id="fig|1121939.11.peg.2397"/>
<reference evidence="3 4" key="1">
    <citation type="journal article" date="2013" name="Genome Announc.">
        <title>Draft genome sequence of the moderately halophilic gammaproteobacterium Halomonas anticariensis FP35.</title>
        <authorList>
            <person name="Tahrioui A."/>
            <person name="Quesada E."/>
            <person name="Llamas I."/>
        </authorList>
    </citation>
    <scope>NUCLEOTIDE SEQUENCE [LARGE SCALE GENOMIC DNA]</scope>
    <source>
        <strain evidence="4">DSM 16096 / CECT 5854 / LMG 22089 / FP35</strain>
    </source>
</reference>
<feature type="compositionally biased region" description="Acidic residues" evidence="1">
    <location>
        <begin position="118"/>
        <end position="127"/>
    </location>
</feature>
<dbReference type="AlphaFoldDB" id="S2LBW7"/>
<gene>
    <name evidence="3" type="ORF">L861_16130</name>
</gene>
<feature type="compositionally biased region" description="Acidic residues" evidence="1">
    <location>
        <begin position="56"/>
        <end position="66"/>
    </location>
</feature>
<dbReference type="EMBL" id="ASTJ01000026">
    <property type="protein sequence ID" value="EPC02236.1"/>
    <property type="molecule type" value="Genomic_DNA"/>
</dbReference>
<dbReference type="STRING" id="1121939.L861_16130"/>
<accession>S2LBW7</accession>
<dbReference type="Proteomes" id="UP000014463">
    <property type="component" value="Unassembled WGS sequence"/>
</dbReference>
<sequence>MMISQQLLKRIGVIGVSFGLIASPLALGQDDPTVQSTDSAANPEEGGELVDQQESQSEELRDEEVEPSVKSTDSAANPEAEGELAEEGQSSGEEWLEEDDEELESSTESTGSAANPAEEGDLADEDE</sequence>
<feature type="region of interest" description="Disordered" evidence="1">
    <location>
        <begin position="27"/>
        <end position="127"/>
    </location>
</feature>
<comment type="caution">
    <text evidence="3">The sequence shown here is derived from an EMBL/GenBank/DDBJ whole genome shotgun (WGS) entry which is preliminary data.</text>
</comment>
<organism evidence="3 4">
    <name type="scientific">Litchfieldella anticariensis (strain DSM 16096 / CECT 5854 / CIP 108499 / LMG 22089 / FP35)</name>
    <name type="common">Halomonas anticariensis</name>
    <dbReference type="NCBI Taxonomy" id="1121939"/>
    <lineage>
        <taxon>Bacteria</taxon>
        <taxon>Pseudomonadati</taxon>
        <taxon>Pseudomonadota</taxon>
        <taxon>Gammaproteobacteria</taxon>
        <taxon>Oceanospirillales</taxon>
        <taxon>Halomonadaceae</taxon>
        <taxon>Litchfieldella</taxon>
    </lineage>
</organism>
<evidence type="ECO:0000256" key="2">
    <source>
        <dbReference type="SAM" id="SignalP"/>
    </source>
</evidence>
<dbReference type="OrthoDB" id="6166475at2"/>
<feature type="chain" id="PRO_5004498622" evidence="2">
    <location>
        <begin position="29"/>
        <end position="127"/>
    </location>
</feature>
<evidence type="ECO:0000256" key="1">
    <source>
        <dbReference type="SAM" id="MobiDB-lite"/>
    </source>
</evidence>
<protein>
    <submittedName>
        <fullName evidence="3">Uncharacterized protein</fullName>
    </submittedName>
</protein>
<proteinExistence type="predicted"/>